<sequence length="198" mass="21298">MYRCVVLFLIVVAAGTPAASFWQQALPGTPMPEAIADLVRKGIDDAPRVRRYPAFPSISLCGAWTGMCTASLAAPTGIFFYEAQLRPGSTMTMSFPAEAEPPILPHDLAEKVAFANLSAVLTTFNIPTGSAEASHVAKTLSLCQSLPHAGEITHETNMVIEAFAFRLAVPSALKLAHHSLMESYKCHADVSTSWMQSF</sequence>
<dbReference type="ExpressionAtlas" id="R7W651">
    <property type="expression patterns" value="baseline"/>
</dbReference>
<protein>
    <submittedName>
        <fullName evidence="1">Uncharacterized protein</fullName>
    </submittedName>
</protein>
<dbReference type="EnsemblPlants" id="EMT16707">
    <property type="protein sequence ID" value="EMT16707"/>
    <property type="gene ID" value="F775_24521"/>
</dbReference>
<dbReference type="PANTHER" id="PTHR31236:SF24">
    <property type="entry name" value="BURP DOMAIN PROTEIN RD22"/>
    <property type="match status" value="1"/>
</dbReference>
<dbReference type="Pfam" id="PF03181">
    <property type="entry name" value="BURP"/>
    <property type="match status" value="1"/>
</dbReference>
<proteinExistence type="predicted"/>
<dbReference type="InterPro" id="IPR004873">
    <property type="entry name" value="BURP_dom"/>
</dbReference>
<dbReference type="AlphaFoldDB" id="R7W651"/>
<evidence type="ECO:0000313" key="1">
    <source>
        <dbReference type="EnsemblPlants" id="EMT16707"/>
    </source>
</evidence>
<dbReference type="PROSITE" id="PS51277">
    <property type="entry name" value="BURP"/>
    <property type="match status" value="1"/>
</dbReference>
<accession>R7W651</accession>
<name>R7W651_AEGTA</name>
<dbReference type="PANTHER" id="PTHR31236">
    <property type="entry name" value="BURP DOMAIN PROTEIN USPL1-LIKE"/>
    <property type="match status" value="1"/>
</dbReference>
<dbReference type="InterPro" id="IPR044816">
    <property type="entry name" value="BURP"/>
</dbReference>
<reference evidence="1" key="1">
    <citation type="submission" date="2015-06" db="UniProtKB">
        <authorList>
            <consortium name="EnsemblPlants"/>
        </authorList>
    </citation>
    <scope>IDENTIFICATION</scope>
</reference>
<organism evidence="1">
    <name type="scientific">Aegilops tauschii</name>
    <name type="common">Tausch's goatgrass</name>
    <name type="synonym">Aegilops squarrosa</name>
    <dbReference type="NCBI Taxonomy" id="37682"/>
    <lineage>
        <taxon>Eukaryota</taxon>
        <taxon>Viridiplantae</taxon>
        <taxon>Streptophyta</taxon>
        <taxon>Embryophyta</taxon>
        <taxon>Tracheophyta</taxon>
        <taxon>Spermatophyta</taxon>
        <taxon>Magnoliopsida</taxon>
        <taxon>Liliopsida</taxon>
        <taxon>Poales</taxon>
        <taxon>Poaceae</taxon>
        <taxon>BOP clade</taxon>
        <taxon>Pooideae</taxon>
        <taxon>Triticodae</taxon>
        <taxon>Triticeae</taxon>
        <taxon>Triticinae</taxon>
        <taxon>Aegilops</taxon>
    </lineage>
</organism>